<dbReference type="Proteomes" id="UP000766550">
    <property type="component" value="Unassembled WGS sequence"/>
</dbReference>
<feature type="transmembrane region" description="Helical" evidence="1">
    <location>
        <begin position="26"/>
        <end position="46"/>
    </location>
</feature>
<feature type="domain" description="HPP transmembrane region" evidence="2">
    <location>
        <begin position="14"/>
        <end position="156"/>
    </location>
</feature>
<keyword evidence="1" id="KW-0472">Membrane</keyword>
<keyword evidence="4" id="KW-1185">Reference proteome</keyword>
<feature type="transmembrane region" description="Helical" evidence="1">
    <location>
        <begin position="135"/>
        <end position="161"/>
    </location>
</feature>
<feature type="transmembrane region" description="Helical" evidence="1">
    <location>
        <begin position="105"/>
        <end position="123"/>
    </location>
</feature>
<dbReference type="AlphaFoldDB" id="A0A8J8C7A5"/>
<dbReference type="InterPro" id="IPR058581">
    <property type="entry name" value="TM_HPP"/>
</dbReference>
<keyword evidence="1" id="KW-1133">Transmembrane helix</keyword>
<comment type="caution">
    <text evidence="3">The sequence shown here is derived from an EMBL/GenBank/DDBJ whole genome shotgun (WGS) entry which is preliminary data.</text>
</comment>
<dbReference type="RefSeq" id="WP_162317737.1">
    <property type="nucleotide sequence ID" value="NZ_JAHQXF010000002.1"/>
</dbReference>
<feature type="transmembrane region" description="Helical" evidence="1">
    <location>
        <begin position="67"/>
        <end position="85"/>
    </location>
</feature>
<accession>A0A8J8C7A5</accession>
<protein>
    <submittedName>
        <fullName evidence="3">HPP family protein</fullName>
    </submittedName>
</protein>
<dbReference type="OrthoDB" id="167785at2157"/>
<dbReference type="EMBL" id="JAHQXF010000002">
    <property type="protein sequence ID" value="MBV0924883.1"/>
    <property type="molecule type" value="Genomic_DNA"/>
</dbReference>
<keyword evidence="1" id="KW-0812">Transmembrane</keyword>
<dbReference type="Pfam" id="PF04982">
    <property type="entry name" value="TM_HPP"/>
    <property type="match status" value="1"/>
</dbReference>
<reference evidence="3 4" key="1">
    <citation type="submission" date="2021-06" db="EMBL/GenBank/DDBJ databases">
        <title>New haloarchaea isolates fom saline soil.</title>
        <authorList>
            <person name="Duran-Viseras A."/>
            <person name="Sanchez-Porro C.S."/>
            <person name="Ventosa A."/>
        </authorList>
    </citation>
    <scope>NUCLEOTIDE SEQUENCE [LARGE SCALE GENOMIC DNA]</scope>
    <source>
        <strain evidence="3 4">JCM 183640</strain>
    </source>
</reference>
<evidence type="ECO:0000313" key="3">
    <source>
        <dbReference type="EMBL" id="MBV0924883.1"/>
    </source>
</evidence>
<evidence type="ECO:0000256" key="1">
    <source>
        <dbReference type="SAM" id="Phobius"/>
    </source>
</evidence>
<proteinExistence type="predicted"/>
<organism evidence="3 4">
    <name type="scientific">Haloarcula limicola</name>
    <dbReference type="NCBI Taxonomy" id="1429915"/>
    <lineage>
        <taxon>Archaea</taxon>
        <taxon>Methanobacteriati</taxon>
        <taxon>Methanobacteriota</taxon>
        <taxon>Stenosarchaea group</taxon>
        <taxon>Halobacteria</taxon>
        <taxon>Halobacteriales</taxon>
        <taxon>Haloarculaceae</taxon>
        <taxon>Haloarcula</taxon>
    </lineage>
</organism>
<name>A0A8J8C7A5_9EURY</name>
<sequence length="175" mass="18165">MEVFEPLEEQPTTSDALLSTGRTCSLLLLLVLLAWATGQPFLFPSLGPSAYALAVTPSAATSQWQRALGGHFFGVVSGLLAYHTIAPGLSVTKIPPAMSMPGLQLVAAGFLSVALTSFAMLRTDLRHAPACATTLIVGLGLLTSALEAGIILFAICVLVVADHVLPTTGVEEPPQ</sequence>
<gene>
    <name evidence="3" type="ORF">KTS45_11805</name>
</gene>
<evidence type="ECO:0000313" key="4">
    <source>
        <dbReference type="Proteomes" id="UP000766550"/>
    </source>
</evidence>
<evidence type="ECO:0000259" key="2">
    <source>
        <dbReference type="Pfam" id="PF04982"/>
    </source>
</evidence>